<protein>
    <submittedName>
        <fullName evidence="1">9402_t:CDS:1</fullName>
    </submittedName>
</protein>
<dbReference type="AlphaFoldDB" id="A0A9W4T577"/>
<dbReference type="Proteomes" id="UP001153678">
    <property type="component" value="Unassembled WGS sequence"/>
</dbReference>
<evidence type="ECO:0000313" key="1">
    <source>
        <dbReference type="EMBL" id="CAI2193166.1"/>
    </source>
</evidence>
<sequence>MNGTRLEEFAQEYSVNCTLCGTIITTELEHECIIGYDLGQIHPEMIPETLCNEIFWNIPEEVQQNDDACLAAVELLKPTKNPQTHDHVDQQSKNLIDRIRQIIEKLPEIREKAKQTMIAVKNKQKTAYDKQMVKPKSFDIRQKVLYYDAAKINQFSGKLEPKWKGPYRIYEVLINGFYKIREIDRRLLARP</sequence>
<comment type="caution">
    <text evidence="1">The sequence shown here is derived from an EMBL/GenBank/DDBJ whole genome shotgun (WGS) entry which is preliminary data.</text>
</comment>
<feature type="non-terminal residue" evidence="1">
    <location>
        <position position="191"/>
    </location>
</feature>
<proteinExistence type="predicted"/>
<accession>A0A9W4T577</accession>
<dbReference type="EMBL" id="CAMKVN010009171">
    <property type="protein sequence ID" value="CAI2193166.1"/>
    <property type="molecule type" value="Genomic_DNA"/>
</dbReference>
<evidence type="ECO:0000313" key="2">
    <source>
        <dbReference type="Proteomes" id="UP001153678"/>
    </source>
</evidence>
<name>A0A9W4T577_9GLOM</name>
<reference evidence="1" key="1">
    <citation type="submission" date="2022-08" db="EMBL/GenBank/DDBJ databases">
        <authorList>
            <person name="Kallberg Y."/>
            <person name="Tangrot J."/>
            <person name="Rosling A."/>
        </authorList>
    </citation>
    <scope>NUCLEOTIDE SEQUENCE</scope>
    <source>
        <strain evidence="1">Wild A</strain>
    </source>
</reference>
<gene>
    <name evidence="1" type="ORF">FWILDA_LOCUS15939</name>
</gene>
<organism evidence="1 2">
    <name type="scientific">Funneliformis geosporum</name>
    <dbReference type="NCBI Taxonomy" id="1117311"/>
    <lineage>
        <taxon>Eukaryota</taxon>
        <taxon>Fungi</taxon>
        <taxon>Fungi incertae sedis</taxon>
        <taxon>Mucoromycota</taxon>
        <taxon>Glomeromycotina</taxon>
        <taxon>Glomeromycetes</taxon>
        <taxon>Glomerales</taxon>
        <taxon>Glomeraceae</taxon>
        <taxon>Funneliformis</taxon>
    </lineage>
</organism>
<dbReference type="OrthoDB" id="115435at2759"/>
<keyword evidence="2" id="KW-1185">Reference proteome</keyword>